<keyword evidence="1" id="KW-0597">Phosphoprotein</keyword>
<organism evidence="3 4">
    <name type="scientific">Ekhidna lutea</name>
    <dbReference type="NCBI Taxonomy" id="447679"/>
    <lineage>
        <taxon>Bacteria</taxon>
        <taxon>Pseudomonadati</taxon>
        <taxon>Bacteroidota</taxon>
        <taxon>Cytophagia</taxon>
        <taxon>Cytophagales</taxon>
        <taxon>Reichenbachiellaceae</taxon>
        <taxon>Ekhidna</taxon>
    </lineage>
</organism>
<dbReference type="OrthoDB" id="9789181at2"/>
<sequence>MSKTVLIVDDSIYMRSLIKSALEGAGFEVVGEAQNGESAIDLAVQLQPDLITLDNILPDMMGFEILKVLKDEEVPSKVIMVSAVGQQTVVNKGLSLGASEYIVKPFTEEDLLKVVEKVLA</sequence>
<reference evidence="3 4" key="1">
    <citation type="submission" date="2017-06" db="EMBL/GenBank/DDBJ databases">
        <authorList>
            <person name="Kim H.J."/>
            <person name="Triplett B.A."/>
        </authorList>
    </citation>
    <scope>NUCLEOTIDE SEQUENCE [LARGE SCALE GENOMIC DNA]</scope>
    <source>
        <strain evidence="3 4">DSM 19307</strain>
    </source>
</reference>
<dbReference type="AlphaFoldDB" id="A0A239H1X7"/>
<evidence type="ECO:0000313" key="4">
    <source>
        <dbReference type="Proteomes" id="UP000198393"/>
    </source>
</evidence>
<dbReference type="GO" id="GO:0000160">
    <property type="term" value="P:phosphorelay signal transduction system"/>
    <property type="evidence" value="ECO:0007669"/>
    <property type="project" value="InterPro"/>
</dbReference>
<dbReference type="InterPro" id="IPR001789">
    <property type="entry name" value="Sig_transdc_resp-reg_receiver"/>
</dbReference>
<dbReference type="PANTHER" id="PTHR43228:SF1">
    <property type="entry name" value="TWO-COMPONENT RESPONSE REGULATOR ARR22"/>
    <property type="match status" value="1"/>
</dbReference>
<dbReference type="PANTHER" id="PTHR43228">
    <property type="entry name" value="TWO-COMPONENT RESPONSE REGULATOR"/>
    <property type="match status" value="1"/>
</dbReference>
<dbReference type="Proteomes" id="UP000198393">
    <property type="component" value="Unassembled WGS sequence"/>
</dbReference>
<dbReference type="Gene3D" id="3.40.50.2300">
    <property type="match status" value="1"/>
</dbReference>
<protein>
    <submittedName>
        <fullName evidence="3">Two-component system, chemotaxis family, response regulator CheY</fullName>
    </submittedName>
</protein>
<feature type="modified residue" description="4-aspartylphosphate" evidence="1">
    <location>
        <position position="54"/>
    </location>
</feature>
<dbReference type="RefSeq" id="WP_089355858.1">
    <property type="nucleotide sequence ID" value="NZ_FZPD01000002.1"/>
</dbReference>
<feature type="domain" description="Response regulatory" evidence="2">
    <location>
        <begin position="4"/>
        <end position="119"/>
    </location>
</feature>
<gene>
    <name evidence="3" type="ORF">SAMN05421640_1097</name>
</gene>
<accession>A0A239H1X7</accession>
<evidence type="ECO:0000259" key="2">
    <source>
        <dbReference type="PROSITE" id="PS50110"/>
    </source>
</evidence>
<proteinExistence type="predicted"/>
<dbReference type="Pfam" id="PF00072">
    <property type="entry name" value="Response_reg"/>
    <property type="match status" value="1"/>
</dbReference>
<dbReference type="PROSITE" id="PS50110">
    <property type="entry name" value="RESPONSE_REGULATORY"/>
    <property type="match status" value="1"/>
</dbReference>
<dbReference type="InterPro" id="IPR052048">
    <property type="entry name" value="ST_Response_Regulator"/>
</dbReference>
<keyword evidence="4" id="KW-1185">Reference proteome</keyword>
<dbReference type="InterPro" id="IPR011006">
    <property type="entry name" value="CheY-like_superfamily"/>
</dbReference>
<dbReference type="EMBL" id="FZPD01000002">
    <property type="protein sequence ID" value="SNS75058.1"/>
    <property type="molecule type" value="Genomic_DNA"/>
</dbReference>
<evidence type="ECO:0000256" key="1">
    <source>
        <dbReference type="PROSITE-ProRule" id="PRU00169"/>
    </source>
</evidence>
<dbReference type="SMART" id="SM00448">
    <property type="entry name" value="REC"/>
    <property type="match status" value="1"/>
</dbReference>
<name>A0A239H1X7_EKHLU</name>
<evidence type="ECO:0000313" key="3">
    <source>
        <dbReference type="EMBL" id="SNS75058.1"/>
    </source>
</evidence>
<dbReference type="SUPFAM" id="SSF52172">
    <property type="entry name" value="CheY-like"/>
    <property type="match status" value="1"/>
</dbReference>